<evidence type="ECO:0000313" key="3">
    <source>
        <dbReference type="Proteomes" id="UP000189941"/>
    </source>
</evidence>
<dbReference type="AlphaFoldDB" id="A0A1T4K2Q7"/>
<name>A0A1T4K2Q7_9LACT</name>
<accession>A0A1T4K2Q7</accession>
<dbReference type="OrthoDB" id="2136318at2"/>
<gene>
    <name evidence="2" type="ORF">SAMN02746011_00540</name>
</gene>
<dbReference type="RefSeq" id="WP_078755366.1">
    <property type="nucleotide sequence ID" value="NZ_FUWO01000003.1"/>
</dbReference>
<dbReference type="STRING" id="1121925.SAMN02746011_00540"/>
<sequence>MGLFDTAGSLMDILSKVDSNDVTAISDRAGIDASQASSIVGMALPLILKAINNNTSTEEGLIAFDNALKDHANDTHFDSVADYTQKADVQDGDKMLNHLFGNKTGIIEKIADTLGLSPAAVKRVLVLVAPLLIKYMADNKKNKQLTAEEVRRQTQAEEETLQNQYEEQIRRYEEQIEQLKRQQAQQQGQVTQQTERREDYIPKIPQQPGNSTTNDGAFGGILGSLIEQMSQKGGGQVSQAPKSQNKSIVESLLDSFF</sequence>
<evidence type="ECO:0008006" key="4">
    <source>
        <dbReference type="Google" id="ProtNLM"/>
    </source>
</evidence>
<dbReference type="Proteomes" id="UP000189941">
    <property type="component" value="Unassembled WGS sequence"/>
</dbReference>
<dbReference type="InterPro" id="IPR009282">
    <property type="entry name" value="DUF937"/>
</dbReference>
<dbReference type="Pfam" id="PF06078">
    <property type="entry name" value="DUF937"/>
    <property type="match status" value="1"/>
</dbReference>
<protein>
    <recommendedName>
        <fullName evidence="4">DUF937 domain-containing protein</fullName>
    </recommendedName>
</protein>
<evidence type="ECO:0000313" key="2">
    <source>
        <dbReference type="EMBL" id="SJZ36732.1"/>
    </source>
</evidence>
<feature type="region of interest" description="Disordered" evidence="1">
    <location>
        <begin position="183"/>
        <end position="220"/>
    </location>
</feature>
<feature type="compositionally biased region" description="Low complexity" evidence="1">
    <location>
        <begin position="183"/>
        <end position="193"/>
    </location>
</feature>
<dbReference type="EMBL" id="FUWO01000003">
    <property type="protein sequence ID" value="SJZ36732.1"/>
    <property type="molecule type" value="Genomic_DNA"/>
</dbReference>
<keyword evidence="3" id="KW-1185">Reference proteome</keyword>
<proteinExistence type="predicted"/>
<organism evidence="2 3">
    <name type="scientific">Globicatella sulfidifaciens DSM 15739</name>
    <dbReference type="NCBI Taxonomy" id="1121925"/>
    <lineage>
        <taxon>Bacteria</taxon>
        <taxon>Bacillati</taxon>
        <taxon>Bacillota</taxon>
        <taxon>Bacilli</taxon>
        <taxon>Lactobacillales</taxon>
        <taxon>Aerococcaceae</taxon>
        <taxon>Globicatella</taxon>
    </lineage>
</organism>
<evidence type="ECO:0000256" key="1">
    <source>
        <dbReference type="SAM" id="MobiDB-lite"/>
    </source>
</evidence>
<reference evidence="3" key="1">
    <citation type="submission" date="2017-02" db="EMBL/GenBank/DDBJ databases">
        <authorList>
            <person name="Varghese N."/>
            <person name="Submissions S."/>
        </authorList>
    </citation>
    <scope>NUCLEOTIDE SEQUENCE [LARGE SCALE GENOMIC DNA]</scope>
    <source>
        <strain evidence="3">DSM 15739</strain>
    </source>
</reference>